<keyword evidence="2" id="KW-1185">Reference proteome</keyword>
<gene>
    <name evidence="1" type="ORF">O3P69_020215</name>
</gene>
<proteinExistence type="predicted"/>
<dbReference type="EMBL" id="JARAKH010000029">
    <property type="protein sequence ID" value="KAK8388180.1"/>
    <property type="molecule type" value="Genomic_DNA"/>
</dbReference>
<evidence type="ECO:0000313" key="1">
    <source>
        <dbReference type="EMBL" id="KAK8388180.1"/>
    </source>
</evidence>
<sequence length="127" mass="13855">MAELCPIQQLIALREEVDLAQLMGITVTIRGGLFASGLALSSLRISPSLQLLVMLRYLATGHFQLTVADTADVSQVSVSHSIRRVVHAIAVVSACQIPYATRGGEISVMRQQQQFDSPPPLLLHHRE</sequence>
<reference evidence="1 2" key="1">
    <citation type="submission" date="2023-03" db="EMBL/GenBank/DDBJ databases">
        <title>High-quality genome of Scylla paramamosain provides insights in environmental adaptation.</title>
        <authorList>
            <person name="Zhang L."/>
        </authorList>
    </citation>
    <scope>NUCLEOTIDE SEQUENCE [LARGE SCALE GENOMIC DNA]</scope>
    <source>
        <strain evidence="1">LZ_2023a</strain>
        <tissue evidence="1">Muscle</tissue>
    </source>
</reference>
<comment type="caution">
    <text evidence="1">The sequence shown here is derived from an EMBL/GenBank/DDBJ whole genome shotgun (WGS) entry which is preliminary data.</text>
</comment>
<dbReference type="Proteomes" id="UP001487740">
    <property type="component" value="Unassembled WGS sequence"/>
</dbReference>
<evidence type="ECO:0000313" key="2">
    <source>
        <dbReference type="Proteomes" id="UP001487740"/>
    </source>
</evidence>
<organism evidence="1 2">
    <name type="scientific">Scylla paramamosain</name>
    <name type="common">Mud crab</name>
    <dbReference type="NCBI Taxonomy" id="85552"/>
    <lineage>
        <taxon>Eukaryota</taxon>
        <taxon>Metazoa</taxon>
        <taxon>Ecdysozoa</taxon>
        <taxon>Arthropoda</taxon>
        <taxon>Crustacea</taxon>
        <taxon>Multicrustacea</taxon>
        <taxon>Malacostraca</taxon>
        <taxon>Eumalacostraca</taxon>
        <taxon>Eucarida</taxon>
        <taxon>Decapoda</taxon>
        <taxon>Pleocyemata</taxon>
        <taxon>Brachyura</taxon>
        <taxon>Eubrachyura</taxon>
        <taxon>Portunoidea</taxon>
        <taxon>Portunidae</taxon>
        <taxon>Portuninae</taxon>
        <taxon>Scylla</taxon>
    </lineage>
</organism>
<accession>A0AAW0TKB5</accession>
<dbReference type="AlphaFoldDB" id="A0AAW0TKB5"/>
<name>A0AAW0TKB5_SCYPA</name>
<evidence type="ECO:0008006" key="3">
    <source>
        <dbReference type="Google" id="ProtNLM"/>
    </source>
</evidence>
<protein>
    <recommendedName>
        <fullName evidence="3">Nuclease HARBI1</fullName>
    </recommendedName>
</protein>